<dbReference type="OrthoDB" id="9796100at2"/>
<dbReference type="Gene3D" id="3.30.565.10">
    <property type="entry name" value="Histidine kinase-like ATPase, C-terminal domain"/>
    <property type="match status" value="1"/>
</dbReference>
<evidence type="ECO:0000256" key="1">
    <source>
        <dbReference type="ARBA" id="ARBA00000085"/>
    </source>
</evidence>
<dbReference type="PROSITE" id="PS50112">
    <property type="entry name" value="PAS"/>
    <property type="match status" value="2"/>
</dbReference>
<dbReference type="SUPFAM" id="SSF52172">
    <property type="entry name" value="CheY-like"/>
    <property type="match status" value="1"/>
</dbReference>
<dbReference type="Gene3D" id="2.10.70.100">
    <property type="match status" value="1"/>
</dbReference>
<reference evidence="11 12" key="1">
    <citation type="submission" date="2017-01" db="EMBL/GenBank/DDBJ databases">
        <title>Complete genome sequence of esterase-producing bacterium Croceicoccus marinus E4A9.</title>
        <authorList>
            <person name="Wu Y.-H."/>
            <person name="Cheng H."/>
            <person name="Xu L."/>
            <person name="Huo Y.-Y."/>
            <person name="Wang C.-S."/>
            <person name="Xu X.-W."/>
        </authorList>
    </citation>
    <scope>NUCLEOTIDE SEQUENCE [LARGE SCALE GENOMIC DNA]</scope>
    <source>
        <strain evidence="11 12">E4A9</strain>
    </source>
</reference>
<protein>
    <recommendedName>
        <fullName evidence="2">histidine kinase</fullName>
        <ecNumber evidence="2">2.7.13.3</ecNumber>
    </recommendedName>
</protein>
<evidence type="ECO:0000259" key="7">
    <source>
        <dbReference type="PROSITE" id="PS50109"/>
    </source>
</evidence>
<accession>A0A1Z1FDN0</accession>
<feature type="domain" description="PAC" evidence="10">
    <location>
        <begin position="326"/>
        <end position="379"/>
    </location>
</feature>
<name>A0A1Z1FDN0_9SPHN</name>
<dbReference type="Pfam" id="PF08447">
    <property type="entry name" value="PAS_3"/>
    <property type="match status" value="2"/>
</dbReference>
<dbReference type="SMART" id="SM00448">
    <property type="entry name" value="REC"/>
    <property type="match status" value="1"/>
</dbReference>
<evidence type="ECO:0000256" key="3">
    <source>
        <dbReference type="ARBA" id="ARBA00022553"/>
    </source>
</evidence>
<dbReference type="InterPro" id="IPR003594">
    <property type="entry name" value="HATPase_dom"/>
</dbReference>
<dbReference type="InterPro" id="IPR001789">
    <property type="entry name" value="Sig_transdc_resp-reg_receiver"/>
</dbReference>
<comment type="catalytic activity">
    <reaction evidence="1">
        <text>ATP + protein L-histidine = ADP + protein N-phospho-L-histidine.</text>
        <dbReference type="EC" id="2.7.13.3"/>
    </reaction>
</comment>
<keyword evidence="3 6" id="KW-0597">Phosphoprotein</keyword>
<keyword evidence="4" id="KW-0808">Transferase</keyword>
<keyword evidence="12" id="KW-1185">Reference proteome</keyword>
<dbReference type="STRING" id="450378.GCA_001661675_02629"/>
<dbReference type="InterPro" id="IPR001610">
    <property type="entry name" value="PAC"/>
</dbReference>
<feature type="domain" description="Histidine kinase" evidence="7">
    <location>
        <begin position="539"/>
        <end position="759"/>
    </location>
</feature>
<dbReference type="PROSITE" id="PS50113">
    <property type="entry name" value="PAC"/>
    <property type="match status" value="3"/>
</dbReference>
<organism evidence="11 12">
    <name type="scientific">Croceicoccus marinus</name>
    <dbReference type="NCBI Taxonomy" id="450378"/>
    <lineage>
        <taxon>Bacteria</taxon>
        <taxon>Pseudomonadati</taxon>
        <taxon>Pseudomonadota</taxon>
        <taxon>Alphaproteobacteria</taxon>
        <taxon>Sphingomonadales</taxon>
        <taxon>Erythrobacteraceae</taxon>
        <taxon>Croceicoccus</taxon>
    </lineage>
</organism>
<sequence>MLREASVEAAPCADLDAVISELNAGAAFIVVTEEAVATADLQRLSEWIADQEEWSDLPFILITNRGGGLERNPAAARYLGLLGNVTFLERPFHPTTLISLAQSGLRARRRQYEARARLIALHESEARFRNMADRAPVMMWVTDPTGYCTHLNARWYEFTGQSLGAGEAYGWLAAVHPDDRPAAEEAFIAANAEQRDYRVDFRLRRADGVYRWVIDAAAARFSDAGEYHGYVGSVIDIDERREAERRIQDNEERLRLATEAADVGFWDVDIENDVLIWPPVLKAMFGISAEVPVTLEDFFNGLHPDDREEVEEAFAAACNPHRRALYDVEYRTIGKEDGITRWVAAKGRGRFTPEGKCIRVVGTAIDITARKADEVRLRELNDNLERRVTERTAELSESQRRFRGIFDSALQFMALLTPDGRIVEVNRTALTWSGIELRDIVGKPFWTAAPMRDNLELQNAIQEGIKRAAAGETVRAEYEMRGTGDVRATVDFSLKPVQNSEHEPIWLVAEGRDISDLKIAQEALRQSQKMEAMGQLTGGVAHDFNNLLTPIIGSLDRLQRKGVGDERDVRLIDGAMQSAERARTLVQRLLAFARRQPLQATAVDMGRLIEGMVDLVASTLGPRIRLSFDVADNLPAATADENQVEMAILNLAVNARDAMRDGGDLSIRAHPINIATGSRSDLNAGDYICVSITDTGEGMDDATLARAVEPFFSTKGIGQGTGLGLSMVHGLAAQLGGALSIESAVGSGTRIDLFLPASEQSAPDVEVAGMPEVGPERGTVLLVDDEFLIRMSTADLLSDLGYLVVEAGSAEDALRLVAQGLRFDMLVTDHLMPGLSGIELIQELRRERPDLPVLIASGYAEIEGIDADVPRLVKPFRLTELAEKLDSIGNGARS</sequence>
<dbReference type="SMART" id="SM00388">
    <property type="entry name" value="HisKA"/>
    <property type="match status" value="1"/>
</dbReference>
<evidence type="ECO:0000313" key="11">
    <source>
        <dbReference type="EMBL" id="ARU16931.1"/>
    </source>
</evidence>
<feature type="domain" description="PAC" evidence="10">
    <location>
        <begin position="197"/>
        <end position="249"/>
    </location>
</feature>
<dbReference type="InterPro" id="IPR005467">
    <property type="entry name" value="His_kinase_dom"/>
</dbReference>
<feature type="domain" description="Response regulatory" evidence="8">
    <location>
        <begin position="779"/>
        <end position="889"/>
    </location>
</feature>
<evidence type="ECO:0000256" key="6">
    <source>
        <dbReference type="PROSITE-ProRule" id="PRU00169"/>
    </source>
</evidence>
<dbReference type="PANTHER" id="PTHR43304">
    <property type="entry name" value="PHYTOCHROME-LIKE PROTEIN CPH1"/>
    <property type="match status" value="1"/>
</dbReference>
<keyword evidence="5" id="KW-0418">Kinase</keyword>
<dbReference type="InterPro" id="IPR000014">
    <property type="entry name" value="PAS"/>
</dbReference>
<dbReference type="EMBL" id="CP019602">
    <property type="protein sequence ID" value="ARU16931.1"/>
    <property type="molecule type" value="Genomic_DNA"/>
</dbReference>
<dbReference type="EC" id="2.7.13.3" evidence="2"/>
<dbReference type="InterPro" id="IPR013656">
    <property type="entry name" value="PAS_4"/>
</dbReference>
<evidence type="ECO:0000259" key="8">
    <source>
        <dbReference type="PROSITE" id="PS50110"/>
    </source>
</evidence>
<evidence type="ECO:0000256" key="5">
    <source>
        <dbReference type="ARBA" id="ARBA00022777"/>
    </source>
</evidence>
<dbReference type="Pfam" id="PF02518">
    <property type="entry name" value="HATPase_c"/>
    <property type="match status" value="1"/>
</dbReference>
<dbReference type="CDD" id="cd00082">
    <property type="entry name" value="HisKA"/>
    <property type="match status" value="1"/>
</dbReference>
<dbReference type="Gene3D" id="1.10.287.130">
    <property type="match status" value="1"/>
</dbReference>
<dbReference type="FunFam" id="3.30.450.20:FF:000099">
    <property type="entry name" value="Sensory box sensor histidine kinase"/>
    <property type="match status" value="1"/>
</dbReference>
<evidence type="ECO:0000256" key="2">
    <source>
        <dbReference type="ARBA" id="ARBA00012438"/>
    </source>
</evidence>
<dbReference type="InterPro" id="IPR052162">
    <property type="entry name" value="Sensor_kinase/Photoreceptor"/>
</dbReference>
<dbReference type="SMART" id="SM00086">
    <property type="entry name" value="PAC"/>
    <property type="match status" value="3"/>
</dbReference>
<dbReference type="Gene3D" id="3.40.50.2300">
    <property type="match status" value="1"/>
</dbReference>
<dbReference type="Gene3D" id="3.30.450.20">
    <property type="entry name" value="PAS domain"/>
    <property type="match status" value="3"/>
</dbReference>
<feature type="domain" description="PAS" evidence="9">
    <location>
        <begin position="398"/>
        <end position="468"/>
    </location>
</feature>
<dbReference type="InterPro" id="IPR036097">
    <property type="entry name" value="HisK_dim/P_sf"/>
</dbReference>
<dbReference type="SUPFAM" id="SSF47384">
    <property type="entry name" value="Homodimeric domain of signal transducing histidine kinase"/>
    <property type="match status" value="1"/>
</dbReference>
<dbReference type="SUPFAM" id="SSF55874">
    <property type="entry name" value="ATPase domain of HSP90 chaperone/DNA topoisomerase II/histidine kinase"/>
    <property type="match status" value="1"/>
</dbReference>
<gene>
    <name evidence="11" type="ORF">A9D14_13085</name>
</gene>
<dbReference type="PRINTS" id="PR00344">
    <property type="entry name" value="BCTRLSENSOR"/>
</dbReference>
<dbReference type="GO" id="GO:0000155">
    <property type="term" value="F:phosphorelay sensor kinase activity"/>
    <property type="evidence" value="ECO:0007669"/>
    <property type="project" value="InterPro"/>
</dbReference>
<dbReference type="KEGG" id="cman:A9D14_13085"/>
<dbReference type="Proteomes" id="UP000195807">
    <property type="component" value="Chromosome"/>
</dbReference>
<dbReference type="NCBIfam" id="TIGR00229">
    <property type="entry name" value="sensory_box"/>
    <property type="match status" value="3"/>
</dbReference>
<evidence type="ECO:0000259" key="10">
    <source>
        <dbReference type="PROSITE" id="PS50113"/>
    </source>
</evidence>
<dbReference type="Pfam" id="PF08448">
    <property type="entry name" value="PAS_4"/>
    <property type="match status" value="1"/>
</dbReference>
<dbReference type="SMART" id="SM00091">
    <property type="entry name" value="PAS"/>
    <property type="match status" value="3"/>
</dbReference>
<evidence type="ECO:0000313" key="12">
    <source>
        <dbReference type="Proteomes" id="UP000195807"/>
    </source>
</evidence>
<dbReference type="InterPro" id="IPR036890">
    <property type="entry name" value="HATPase_C_sf"/>
</dbReference>
<feature type="domain" description="PAC" evidence="10">
    <location>
        <begin position="474"/>
        <end position="526"/>
    </location>
</feature>
<proteinExistence type="predicted"/>
<dbReference type="InterPro" id="IPR035965">
    <property type="entry name" value="PAS-like_dom_sf"/>
</dbReference>
<dbReference type="InterPro" id="IPR011006">
    <property type="entry name" value="CheY-like_superfamily"/>
</dbReference>
<dbReference type="SUPFAM" id="SSF55785">
    <property type="entry name" value="PYP-like sensor domain (PAS domain)"/>
    <property type="match status" value="3"/>
</dbReference>
<dbReference type="AlphaFoldDB" id="A0A1Z1FDN0"/>
<dbReference type="CDD" id="cd00130">
    <property type="entry name" value="PAS"/>
    <property type="match status" value="3"/>
</dbReference>
<dbReference type="InterPro" id="IPR004358">
    <property type="entry name" value="Sig_transdc_His_kin-like_C"/>
</dbReference>
<feature type="modified residue" description="4-aspartylphosphate" evidence="6">
    <location>
        <position position="829"/>
    </location>
</feature>
<evidence type="ECO:0000259" key="9">
    <source>
        <dbReference type="PROSITE" id="PS50112"/>
    </source>
</evidence>
<dbReference type="InterPro" id="IPR013655">
    <property type="entry name" value="PAS_fold_3"/>
</dbReference>
<dbReference type="InterPro" id="IPR003661">
    <property type="entry name" value="HisK_dim/P_dom"/>
</dbReference>
<dbReference type="PROSITE" id="PS50109">
    <property type="entry name" value="HIS_KIN"/>
    <property type="match status" value="1"/>
</dbReference>
<dbReference type="PROSITE" id="PS50110">
    <property type="entry name" value="RESPONSE_REGULATORY"/>
    <property type="match status" value="1"/>
</dbReference>
<dbReference type="SMART" id="SM00387">
    <property type="entry name" value="HATPase_c"/>
    <property type="match status" value="1"/>
</dbReference>
<dbReference type="Pfam" id="PF00512">
    <property type="entry name" value="HisKA"/>
    <property type="match status" value="1"/>
</dbReference>
<dbReference type="PANTHER" id="PTHR43304:SF1">
    <property type="entry name" value="PAC DOMAIN-CONTAINING PROTEIN"/>
    <property type="match status" value="1"/>
</dbReference>
<evidence type="ECO:0000256" key="4">
    <source>
        <dbReference type="ARBA" id="ARBA00022679"/>
    </source>
</evidence>
<dbReference type="InterPro" id="IPR000700">
    <property type="entry name" value="PAS-assoc_C"/>
</dbReference>
<dbReference type="RefSeq" id="WP_087910518.1">
    <property type="nucleotide sequence ID" value="NZ_CP019602.1"/>
</dbReference>
<feature type="domain" description="PAS" evidence="9">
    <location>
        <begin position="250"/>
        <end position="321"/>
    </location>
</feature>
<dbReference type="Pfam" id="PF00072">
    <property type="entry name" value="Response_reg"/>
    <property type="match status" value="1"/>
</dbReference>